<organism evidence="1 2">
    <name type="scientific">Actinoplanes flavus</name>
    <dbReference type="NCBI Taxonomy" id="2820290"/>
    <lineage>
        <taxon>Bacteria</taxon>
        <taxon>Bacillati</taxon>
        <taxon>Actinomycetota</taxon>
        <taxon>Actinomycetes</taxon>
        <taxon>Micromonosporales</taxon>
        <taxon>Micromonosporaceae</taxon>
        <taxon>Actinoplanes</taxon>
    </lineage>
</organism>
<reference evidence="1 2" key="1">
    <citation type="submission" date="2021-03" db="EMBL/GenBank/DDBJ databases">
        <title>Actinoplanes flavus sp. nov., a novel actinomycete isolated from Coconut Palm rhizosphere soil.</title>
        <authorList>
            <person name="Luo X."/>
        </authorList>
    </citation>
    <scope>NUCLEOTIDE SEQUENCE [LARGE SCALE GENOMIC DNA]</scope>
    <source>
        <strain evidence="1 2">NEAU-H7</strain>
    </source>
</reference>
<gene>
    <name evidence="1" type="ORF">J5X75_41610</name>
</gene>
<dbReference type="Proteomes" id="UP000679690">
    <property type="component" value="Unassembled WGS sequence"/>
</dbReference>
<proteinExistence type="predicted"/>
<evidence type="ECO:0000313" key="2">
    <source>
        <dbReference type="Proteomes" id="UP000679690"/>
    </source>
</evidence>
<protein>
    <submittedName>
        <fullName evidence="1">Uncharacterized protein</fullName>
    </submittedName>
</protein>
<sequence length="207" mass="22238">MEISSDVLRAAAADPASPAWQAVWEQSCHQGTCDPASAVLLPWLATTIRAFVDAQRETPLALAGFIAVDATDADRARYAGEIEALHELAVDRLPRASDDSAFVYLLQSILGFEGDEIWGKELDHLNDGEVDVHCPECDEEILLDLTDDSEIMLGLSSELAERLHAEAVRAGREAVAAGLTRLFGRLVCPECGASFDVAENLAGASYP</sequence>
<accession>A0ABS3UZL7</accession>
<name>A0ABS3UZL7_9ACTN</name>
<evidence type="ECO:0000313" key="1">
    <source>
        <dbReference type="EMBL" id="MBO3744012.1"/>
    </source>
</evidence>
<dbReference type="RefSeq" id="WP_208473250.1">
    <property type="nucleotide sequence ID" value="NZ_JAGFNS010000050.1"/>
</dbReference>
<keyword evidence="2" id="KW-1185">Reference proteome</keyword>
<comment type="caution">
    <text evidence="1">The sequence shown here is derived from an EMBL/GenBank/DDBJ whole genome shotgun (WGS) entry which is preliminary data.</text>
</comment>
<dbReference type="EMBL" id="JAGFNS010000050">
    <property type="protein sequence ID" value="MBO3744012.1"/>
    <property type="molecule type" value="Genomic_DNA"/>
</dbReference>